<feature type="non-terminal residue" evidence="1">
    <location>
        <position position="1"/>
    </location>
</feature>
<accession>A0A061RDS8</accession>
<dbReference type="EMBL" id="GBEZ01016119">
    <property type="protein sequence ID" value="JAC70103.1"/>
    <property type="molecule type" value="Transcribed_RNA"/>
</dbReference>
<organism evidence="1">
    <name type="scientific">Tetraselmis sp. GSL018</name>
    <dbReference type="NCBI Taxonomy" id="582737"/>
    <lineage>
        <taxon>Eukaryota</taxon>
        <taxon>Viridiplantae</taxon>
        <taxon>Chlorophyta</taxon>
        <taxon>core chlorophytes</taxon>
        <taxon>Chlorodendrophyceae</taxon>
        <taxon>Chlorodendrales</taxon>
        <taxon>Chlorodendraceae</taxon>
        <taxon>Tetraselmis</taxon>
    </lineage>
</organism>
<sequence>NSSVTSTIRYGVSKLCRGELPIENSSYILRLHAAYTSLVYKSPEQNLARMKTEWPFCAVEAKVWLQKIRFRSLSTERNCGR</sequence>
<evidence type="ECO:0000313" key="1">
    <source>
        <dbReference type="EMBL" id="JAC70103.1"/>
    </source>
</evidence>
<protein>
    <submittedName>
        <fullName evidence="1">Uncharacterized protein</fullName>
    </submittedName>
</protein>
<dbReference type="AlphaFoldDB" id="A0A061RDS8"/>
<gene>
    <name evidence="1" type="ORF">TSPGSL018_4871</name>
</gene>
<name>A0A061RDS8_9CHLO</name>
<reference evidence="1" key="1">
    <citation type="submission" date="2014-05" db="EMBL/GenBank/DDBJ databases">
        <title>The transcriptome of the halophilic microalga Tetraselmis sp. GSL018 isolated from the Great Salt Lake, Utah.</title>
        <authorList>
            <person name="Jinkerson R.E."/>
            <person name="D'Adamo S."/>
            <person name="Posewitz M.C."/>
        </authorList>
    </citation>
    <scope>NUCLEOTIDE SEQUENCE</scope>
    <source>
        <strain evidence="1">GSL018</strain>
    </source>
</reference>
<proteinExistence type="predicted"/>